<feature type="transmembrane region" description="Helical" evidence="1">
    <location>
        <begin position="6"/>
        <end position="25"/>
    </location>
</feature>
<feature type="transmembrane region" description="Helical" evidence="1">
    <location>
        <begin position="46"/>
        <end position="66"/>
    </location>
</feature>
<proteinExistence type="predicted"/>
<gene>
    <name evidence="2" type="ORF">184DA_67</name>
</gene>
<evidence type="ECO:0008006" key="3">
    <source>
        <dbReference type="Google" id="ProtNLM"/>
    </source>
</evidence>
<dbReference type="EMBL" id="OR885926">
    <property type="protein sequence ID" value="WVX90673.1"/>
    <property type="molecule type" value="Genomic_DNA"/>
</dbReference>
<feature type="transmembrane region" description="Helical" evidence="1">
    <location>
        <begin position="78"/>
        <end position="104"/>
    </location>
</feature>
<dbReference type="InterPro" id="IPR055843">
    <property type="entry name" value="DUF7420"/>
</dbReference>
<name>A0AAU6MX79_9CAUD</name>
<organism evidence="2">
    <name type="scientific">Staphylococcus phage 184DA</name>
    <dbReference type="NCBI Taxonomy" id="3110532"/>
    <lineage>
        <taxon>Viruses</taxon>
        <taxon>Duplodnaviria</taxon>
        <taxon>Heunggongvirae</taxon>
        <taxon>Uroviricota</taxon>
        <taxon>Caudoviricetes</taxon>
    </lineage>
</organism>
<reference evidence="2" key="1">
    <citation type="submission" date="2023-11" db="EMBL/GenBank/DDBJ databases">
        <title>Characterization of a newly isolated phage infecting non-aureus staphylococci isolated from bovine mastitis.</title>
        <authorList>
            <person name="Wanecka A."/>
            <person name="Marynowska M."/>
            <person name="Wesolowski W."/>
            <person name="Bloch S."/>
            <person name="Nejman-Falenczyk B."/>
            <person name="Neumann J."/>
            <person name="Krol J."/>
            <person name="Florek M."/>
            <person name="Ulanicki K."/>
            <person name="Napierala A."/>
            <person name="Twardon J."/>
            <person name="Wolska B."/>
            <person name="Porebska J."/>
            <person name="Ziubrzycka A."/>
            <person name="Czeretowicz I."/>
            <person name="Benisz M."/>
        </authorList>
    </citation>
    <scope>NUCLEOTIDE SEQUENCE</scope>
</reference>
<keyword evidence="1" id="KW-1133">Transmembrane helix</keyword>
<accession>A0AAU6MX79</accession>
<sequence length="123" mass="14230">MDTIFIISVAFITFATFNIVFRLFDLWTTEKKMVRQGQPPLSNFEYYHVIVPYLVGVFVIILSIVFRDSLYSAQSGFGIIITSFIYMLVYVIIGLVGSFILTIFQARKARQYQTQEDNNNGFQ</sequence>
<keyword evidence="1" id="KW-0812">Transmembrane</keyword>
<dbReference type="Pfam" id="PF24195">
    <property type="entry name" value="DUF7420"/>
    <property type="match status" value="1"/>
</dbReference>
<keyword evidence="1" id="KW-0472">Membrane</keyword>
<evidence type="ECO:0000256" key="1">
    <source>
        <dbReference type="SAM" id="Phobius"/>
    </source>
</evidence>
<evidence type="ECO:0000313" key="2">
    <source>
        <dbReference type="EMBL" id="WVX90673.1"/>
    </source>
</evidence>
<protein>
    <recommendedName>
        <fullName evidence="3">Membrane protein MbpG</fullName>
    </recommendedName>
</protein>